<feature type="transmembrane region" description="Helical" evidence="6">
    <location>
        <begin position="146"/>
        <end position="165"/>
    </location>
</feature>
<feature type="transmembrane region" description="Helical" evidence="6">
    <location>
        <begin position="45"/>
        <end position="69"/>
    </location>
</feature>
<reference evidence="7" key="1">
    <citation type="submission" date="2022-10" db="EMBL/GenBank/DDBJ databases">
        <title>Comparative genomics and taxonomic characterization of three novel marine species of genus Reichenbachiella exhibiting antioxidant and polysaccharide degradation activities.</title>
        <authorList>
            <person name="Muhammad N."/>
            <person name="Lee Y.-J."/>
            <person name="Ko J."/>
            <person name="Kim S.-G."/>
        </authorList>
    </citation>
    <scope>NUCLEOTIDE SEQUENCE</scope>
    <source>
        <strain evidence="7">Wsw4-B4</strain>
    </source>
</reference>
<feature type="transmembrane region" description="Helical" evidence="6">
    <location>
        <begin position="259"/>
        <end position="277"/>
    </location>
</feature>
<evidence type="ECO:0000256" key="5">
    <source>
        <dbReference type="ARBA" id="ARBA00023136"/>
    </source>
</evidence>
<feature type="transmembrane region" description="Helical" evidence="6">
    <location>
        <begin position="213"/>
        <end position="233"/>
    </location>
</feature>
<gene>
    <name evidence="7" type="ORF">N7E81_04760</name>
</gene>
<organism evidence="7 8">
    <name type="scientific">Reichenbachiella carrageenanivorans</name>
    <dbReference type="NCBI Taxonomy" id="2979869"/>
    <lineage>
        <taxon>Bacteria</taxon>
        <taxon>Pseudomonadati</taxon>
        <taxon>Bacteroidota</taxon>
        <taxon>Cytophagia</taxon>
        <taxon>Cytophagales</taxon>
        <taxon>Reichenbachiellaceae</taxon>
        <taxon>Reichenbachiella</taxon>
    </lineage>
</organism>
<dbReference type="InterPro" id="IPR050833">
    <property type="entry name" value="Poly_Biosynth_Transport"/>
</dbReference>
<keyword evidence="5 6" id="KW-0472">Membrane</keyword>
<feature type="transmembrane region" description="Helical" evidence="6">
    <location>
        <begin position="361"/>
        <end position="379"/>
    </location>
</feature>
<proteinExistence type="predicted"/>
<feature type="transmembrane region" description="Helical" evidence="6">
    <location>
        <begin position="297"/>
        <end position="320"/>
    </location>
</feature>
<protein>
    <submittedName>
        <fullName evidence="7">Flippase</fullName>
    </submittedName>
</protein>
<dbReference type="Pfam" id="PF01943">
    <property type="entry name" value="Polysacc_synt"/>
    <property type="match status" value="1"/>
</dbReference>
<feature type="transmembrane region" description="Helical" evidence="6">
    <location>
        <begin position="81"/>
        <end position="101"/>
    </location>
</feature>
<comment type="subcellular location">
    <subcellularLocation>
        <location evidence="1">Cell membrane</location>
        <topology evidence="1">Multi-pass membrane protein</topology>
    </subcellularLocation>
</comment>
<dbReference type="PANTHER" id="PTHR30250:SF11">
    <property type="entry name" value="O-ANTIGEN TRANSPORTER-RELATED"/>
    <property type="match status" value="1"/>
</dbReference>
<accession>A0ABY6D3D2</accession>
<evidence type="ECO:0000256" key="3">
    <source>
        <dbReference type="ARBA" id="ARBA00022692"/>
    </source>
</evidence>
<evidence type="ECO:0000256" key="1">
    <source>
        <dbReference type="ARBA" id="ARBA00004651"/>
    </source>
</evidence>
<dbReference type="CDD" id="cd13128">
    <property type="entry name" value="MATE_Wzx_like"/>
    <property type="match status" value="1"/>
</dbReference>
<evidence type="ECO:0000256" key="6">
    <source>
        <dbReference type="SAM" id="Phobius"/>
    </source>
</evidence>
<evidence type="ECO:0000256" key="2">
    <source>
        <dbReference type="ARBA" id="ARBA00022475"/>
    </source>
</evidence>
<dbReference type="EMBL" id="CP106735">
    <property type="protein sequence ID" value="UXX80409.1"/>
    <property type="molecule type" value="Genomic_DNA"/>
</dbReference>
<dbReference type="PANTHER" id="PTHR30250">
    <property type="entry name" value="PST FAMILY PREDICTED COLANIC ACID TRANSPORTER"/>
    <property type="match status" value="1"/>
</dbReference>
<evidence type="ECO:0000256" key="4">
    <source>
        <dbReference type="ARBA" id="ARBA00022989"/>
    </source>
</evidence>
<keyword evidence="8" id="KW-1185">Reference proteome</keyword>
<keyword evidence="4 6" id="KW-1133">Transmembrane helix</keyword>
<dbReference type="RefSeq" id="WP_263052139.1">
    <property type="nucleotide sequence ID" value="NZ_CP106735.1"/>
</dbReference>
<name>A0ABY6D3D2_9BACT</name>
<sequence>MRDLINKKTVSNTLHLLSEKGITVILTLITSILVIRYLGPAPFGVLSYAISIVALVLPFANLGYSTIVIKELVNDPENSPQILGSSAFASLISSWLCYLVLIVSSYFLLDSLTYSLVVILAFRILLNSFTSFDDYFQAKIKSKYSAIARSTSLTLTSLLKVVLILGSSTLLWFAVADVVQLVLMILLLAYFFFKKTDLSIKHWTIDKSTLKRIAHHSWPLLLSNAFIAINFKIDQIIIHDLLDNEQVGIYAAAAQLSEGWYFLPVAFLGSVFPLLIANAKQSASKVNENLKQLCSTFFYLALITSLLVLLTADWVLPWLLGESFMTSASVLKIHIWASVFNFIGRPVTKMLIIQGLTQYHLYMRFFAALVNIGLNYWLIPIYGIQGAAYATLISYAFGSFLGYGVFKETRPYFVIQLSGMVLPFKLIGKLFKVTT</sequence>
<feature type="transmembrane region" description="Helical" evidence="6">
    <location>
        <begin position="107"/>
        <end position="126"/>
    </location>
</feature>
<evidence type="ECO:0000313" key="8">
    <source>
        <dbReference type="Proteomes" id="UP001062165"/>
    </source>
</evidence>
<dbReference type="InterPro" id="IPR002797">
    <property type="entry name" value="Polysacc_synth"/>
</dbReference>
<feature type="transmembrane region" description="Helical" evidence="6">
    <location>
        <begin position="171"/>
        <end position="193"/>
    </location>
</feature>
<feature type="transmembrane region" description="Helical" evidence="6">
    <location>
        <begin position="386"/>
        <end position="406"/>
    </location>
</feature>
<keyword evidence="3 6" id="KW-0812">Transmembrane</keyword>
<feature type="transmembrane region" description="Helical" evidence="6">
    <location>
        <begin position="21"/>
        <end position="39"/>
    </location>
</feature>
<dbReference type="Proteomes" id="UP001062165">
    <property type="component" value="Chromosome"/>
</dbReference>
<keyword evidence="2" id="KW-1003">Cell membrane</keyword>
<evidence type="ECO:0000313" key="7">
    <source>
        <dbReference type="EMBL" id="UXX80409.1"/>
    </source>
</evidence>